<dbReference type="EMBL" id="JAWDGP010003233">
    <property type="protein sequence ID" value="KAK3776247.1"/>
    <property type="molecule type" value="Genomic_DNA"/>
</dbReference>
<comment type="caution">
    <text evidence="2">The sequence shown here is derived from an EMBL/GenBank/DDBJ whole genome shotgun (WGS) entry which is preliminary data.</text>
</comment>
<dbReference type="AlphaFoldDB" id="A0AAE0ZX48"/>
<dbReference type="InterPro" id="IPR036397">
    <property type="entry name" value="RNaseH_sf"/>
</dbReference>
<dbReference type="GO" id="GO:0003676">
    <property type="term" value="F:nucleic acid binding"/>
    <property type="evidence" value="ECO:0007669"/>
    <property type="project" value="InterPro"/>
</dbReference>
<evidence type="ECO:0000259" key="1">
    <source>
        <dbReference type="PROSITE" id="PS50994"/>
    </source>
</evidence>
<dbReference type="Gene3D" id="3.30.420.10">
    <property type="entry name" value="Ribonuclease H-like superfamily/Ribonuclease H"/>
    <property type="match status" value="1"/>
</dbReference>
<dbReference type="PANTHER" id="PTHR42648:SF18">
    <property type="entry name" value="RETROTRANSPOSON, UNCLASSIFIED-LIKE PROTEIN"/>
    <property type="match status" value="1"/>
</dbReference>
<proteinExistence type="predicted"/>
<dbReference type="GO" id="GO:0015074">
    <property type="term" value="P:DNA integration"/>
    <property type="evidence" value="ECO:0007669"/>
    <property type="project" value="InterPro"/>
</dbReference>
<gene>
    <name evidence="2" type="ORF">RRG08_039837</name>
</gene>
<feature type="domain" description="Integrase catalytic" evidence="1">
    <location>
        <begin position="126"/>
        <end position="289"/>
    </location>
</feature>
<protein>
    <recommendedName>
        <fullName evidence="1">Integrase catalytic domain-containing protein</fullName>
    </recommendedName>
</protein>
<name>A0AAE0ZX48_9GAST</name>
<dbReference type="InterPro" id="IPR039537">
    <property type="entry name" value="Retrotran_Ty1/copia-like"/>
</dbReference>
<dbReference type="InterPro" id="IPR012337">
    <property type="entry name" value="RNaseH-like_sf"/>
</dbReference>
<reference evidence="2" key="1">
    <citation type="journal article" date="2023" name="G3 (Bethesda)">
        <title>A reference genome for the long-term kleptoplast-retaining sea slug Elysia crispata morphotype clarki.</title>
        <authorList>
            <person name="Eastman K.E."/>
            <person name="Pendleton A.L."/>
            <person name="Shaikh M.A."/>
            <person name="Suttiyut T."/>
            <person name="Ogas R."/>
            <person name="Tomko P."/>
            <person name="Gavelis G."/>
            <person name="Widhalm J.R."/>
            <person name="Wisecaver J.H."/>
        </authorList>
    </citation>
    <scope>NUCLEOTIDE SEQUENCE</scope>
    <source>
        <strain evidence="2">ECLA1</strain>
    </source>
</reference>
<dbReference type="PROSITE" id="PS50994">
    <property type="entry name" value="INTEGRASE"/>
    <property type="match status" value="1"/>
</dbReference>
<dbReference type="Pfam" id="PF00665">
    <property type="entry name" value="rve"/>
    <property type="match status" value="1"/>
</dbReference>
<sequence length="446" mass="50753">MGQGDARVSLTDTNGCQQNIILKNAPYVPSFSQFGKSSAQLQFHGTAFDIFKDGQLYFLKSSFVSKTSSHMLQEWHNILGHCNKADILKLENSVDGMIITDKSDFDCEVCALGKMTDNRSRQPYETAKQPLDVVHIDLAGPVEPEDTNGMKYSLVYVDSLANITSVYFTKQKSNAVQAFKQHRADISPYGKVKTVKSDQGGEFISKEFSSLLVENKIKHEKTAPYSPQQNGKAERTWRSLFETSRCLLLQSGLPKTLWTYATMTAAYIRNRCCNKNINCTPLRAWQIYELYVDIRKKEGCTMPASEFTYRSVFNFEVNLSFHTRMKDIDVILFCAGHEKLLTGTDMAEYRDRFKFKDESRNYKARGNHTCMSAAVFDLQEVLQCPTSGESSLDYKRKLNVYNLTVYDYRNGQGHRNVWSEVDAMRGSNAIASCVFNNLNELRNQQV</sequence>
<dbReference type="SUPFAM" id="SSF53098">
    <property type="entry name" value="Ribonuclease H-like"/>
    <property type="match status" value="1"/>
</dbReference>
<organism evidence="2 3">
    <name type="scientific">Elysia crispata</name>
    <name type="common">lettuce slug</name>
    <dbReference type="NCBI Taxonomy" id="231223"/>
    <lineage>
        <taxon>Eukaryota</taxon>
        <taxon>Metazoa</taxon>
        <taxon>Spiralia</taxon>
        <taxon>Lophotrochozoa</taxon>
        <taxon>Mollusca</taxon>
        <taxon>Gastropoda</taxon>
        <taxon>Heterobranchia</taxon>
        <taxon>Euthyneura</taxon>
        <taxon>Panpulmonata</taxon>
        <taxon>Sacoglossa</taxon>
        <taxon>Placobranchoidea</taxon>
        <taxon>Plakobranchidae</taxon>
        <taxon>Elysia</taxon>
    </lineage>
</organism>
<evidence type="ECO:0000313" key="2">
    <source>
        <dbReference type="EMBL" id="KAK3776247.1"/>
    </source>
</evidence>
<dbReference type="Proteomes" id="UP001283361">
    <property type="component" value="Unassembled WGS sequence"/>
</dbReference>
<accession>A0AAE0ZX48</accession>
<dbReference type="PANTHER" id="PTHR42648">
    <property type="entry name" value="TRANSPOSASE, PUTATIVE-RELATED"/>
    <property type="match status" value="1"/>
</dbReference>
<evidence type="ECO:0000313" key="3">
    <source>
        <dbReference type="Proteomes" id="UP001283361"/>
    </source>
</evidence>
<dbReference type="InterPro" id="IPR001584">
    <property type="entry name" value="Integrase_cat-core"/>
</dbReference>
<keyword evidence="3" id="KW-1185">Reference proteome</keyword>